<sequence length="87" mass="9420">MRQRQASLATGVFRFIVALAFFALLYGALNIFVPDLFNGLGLSAQGQQLSQTQQYVFTAWKNLPVIAVVVLSIGLITRAAFESRGGA</sequence>
<name>D5L2F8_9VIRU</name>
<dbReference type="EMBL" id="GU735211">
    <property type="protein sequence ID" value="ADE29217.1"/>
    <property type="molecule type" value="Genomic_DNA"/>
</dbReference>
<proteinExistence type="predicted"/>
<evidence type="ECO:0000256" key="1">
    <source>
        <dbReference type="SAM" id="Phobius"/>
    </source>
</evidence>
<keyword evidence="1" id="KW-0472">Membrane</keyword>
<feature type="transmembrane region" description="Helical" evidence="1">
    <location>
        <begin position="63"/>
        <end position="81"/>
    </location>
</feature>
<feature type="transmembrane region" description="Helical" evidence="1">
    <location>
        <begin position="12"/>
        <end position="33"/>
    </location>
</feature>
<organism evidence="2">
    <name type="scientific">uncultured virus</name>
    <dbReference type="NCBI Taxonomy" id="340016"/>
    <lineage>
        <taxon>Viruses</taxon>
        <taxon>environmental samples</taxon>
    </lineage>
</organism>
<accession>D5L2F8</accession>
<evidence type="ECO:0000313" key="2">
    <source>
        <dbReference type="EMBL" id="ADE29217.1"/>
    </source>
</evidence>
<protein>
    <submittedName>
        <fullName evidence="2">Hypothetical membrane protein</fullName>
    </submittedName>
</protein>
<reference evidence="2" key="1">
    <citation type="journal article" date="2010" name="Environ. Microbiol.">
        <title>The metavirome of a hypersaline environment.</title>
        <authorList>
            <person name="Santos F."/>
            <person name="Yarza P."/>
            <person name="Parro V."/>
            <person name="Briones C."/>
            <person name="Anton J."/>
        </authorList>
    </citation>
    <scope>NUCLEOTIDE SEQUENCE</scope>
</reference>
<keyword evidence="1" id="KW-1133">Transmembrane helix</keyword>
<keyword evidence="1" id="KW-0812">Transmembrane</keyword>